<dbReference type="PANTHER" id="PTHR34215">
    <property type="entry name" value="BLL0784 PROTEIN"/>
    <property type="match status" value="1"/>
</dbReference>
<protein>
    <submittedName>
        <fullName evidence="2">YlxR family protein</fullName>
    </submittedName>
</protein>
<comment type="caution">
    <text evidence="2">The sequence shown here is derived from an EMBL/GenBank/DDBJ whole genome shotgun (WGS) entry which is preliminary data.</text>
</comment>
<dbReference type="CDD" id="cd00279">
    <property type="entry name" value="YlxR"/>
    <property type="match status" value="1"/>
</dbReference>
<organism evidence="2 3">
    <name type="scientific">Anaerococcus murdochii</name>
    <dbReference type="NCBI Taxonomy" id="411577"/>
    <lineage>
        <taxon>Bacteria</taxon>
        <taxon>Bacillati</taxon>
        <taxon>Bacillota</taxon>
        <taxon>Tissierellia</taxon>
        <taxon>Tissierellales</taxon>
        <taxon>Peptoniphilaceae</taxon>
        <taxon>Anaerococcus</taxon>
    </lineage>
</organism>
<dbReference type="SUPFAM" id="SSF64376">
    <property type="entry name" value="YlxR-like"/>
    <property type="match status" value="1"/>
</dbReference>
<dbReference type="InterPro" id="IPR037465">
    <property type="entry name" value="YlxR"/>
</dbReference>
<dbReference type="InterPro" id="IPR035931">
    <property type="entry name" value="YlxR-like_sf"/>
</dbReference>
<dbReference type="RefSeq" id="WP_223417603.1">
    <property type="nucleotide sequence ID" value="NZ_JAIPME010000002.1"/>
</dbReference>
<evidence type="ECO:0000259" key="1">
    <source>
        <dbReference type="Pfam" id="PF04296"/>
    </source>
</evidence>
<evidence type="ECO:0000313" key="2">
    <source>
        <dbReference type="EMBL" id="MBZ2385841.1"/>
    </source>
</evidence>
<sequence length="88" mass="10065">MKKTRKIPQRKCIVCGSLKDKGDLLRIVKNKEEGILIDESGKLNGRGAYVCKDESCIKGLKKSNKLNQAFKMKIDDEIYEELEAYEVK</sequence>
<dbReference type="PANTHER" id="PTHR34215:SF1">
    <property type="entry name" value="YLXR DOMAIN-CONTAINING PROTEIN"/>
    <property type="match status" value="1"/>
</dbReference>
<proteinExistence type="predicted"/>
<dbReference type="Gene3D" id="3.30.1230.10">
    <property type="entry name" value="YlxR-like"/>
    <property type="match status" value="1"/>
</dbReference>
<keyword evidence="3" id="KW-1185">Reference proteome</keyword>
<dbReference type="EMBL" id="JAIPME010000002">
    <property type="protein sequence ID" value="MBZ2385841.1"/>
    <property type="molecule type" value="Genomic_DNA"/>
</dbReference>
<dbReference type="Pfam" id="PF04296">
    <property type="entry name" value="YlxR"/>
    <property type="match status" value="1"/>
</dbReference>
<gene>
    <name evidence="2" type="ORF">K8P03_00710</name>
</gene>
<evidence type="ECO:0000313" key="3">
    <source>
        <dbReference type="Proteomes" id="UP000734271"/>
    </source>
</evidence>
<accession>A0ABS7SWF4</accession>
<reference evidence="2 3" key="1">
    <citation type="submission" date="2021-08" db="EMBL/GenBank/DDBJ databases">
        <title>FDA dAtabase for Regulatory Grade micrObial Sequences (FDA-ARGOS): Supporting development and validation of Infectious Disease Dx tests.</title>
        <authorList>
            <person name="Sproer C."/>
            <person name="Gronow S."/>
            <person name="Severitt S."/>
            <person name="Schroder I."/>
            <person name="Tallon L."/>
            <person name="Sadzewicz L."/>
            <person name="Zhao X."/>
            <person name="Boylan J."/>
            <person name="Ott S."/>
            <person name="Bowen H."/>
            <person name="Vavikolanu K."/>
            <person name="Hazen T."/>
            <person name="Aluvathingal J."/>
            <person name="Nadendla S."/>
            <person name="Lowell S."/>
            <person name="Myers T."/>
            <person name="Yan Y."/>
            <person name="Sichtig H."/>
        </authorList>
    </citation>
    <scope>NUCLEOTIDE SEQUENCE [LARGE SCALE GENOMIC DNA]</scope>
    <source>
        <strain evidence="2 3">FDAARGOS_1460</strain>
    </source>
</reference>
<dbReference type="NCBIfam" id="NF047356">
    <property type="entry name" value="RNA_bind_RnpM"/>
    <property type="match status" value="1"/>
</dbReference>
<dbReference type="Proteomes" id="UP000734271">
    <property type="component" value="Unassembled WGS sequence"/>
</dbReference>
<feature type="domain" description="YlxR" evidence="1">
    <location>
        <begin position="10"/>
        <end position="83"/>
    </location>
</feature>
<name>A0ABS7SWF4_9FIRM</name>
<dbReference type="InterPro" id="IPR007393">
    <property type="entry name" value="YlxR_dom"/>
</dbReference>